<reference evidence="3" key="2">
    <citation type="submission" date="2022-06" db="UniProtKB">
        <authorList>
            <consortium name="EnsemblMetazoa"/>
        </authorList>
    </citation>
    <scope>IDENTIFICATION</scope>
    <source>
        <strain evidence="3">PS312</strain>
    </source>
</reference>
<gene>
    <name evidence="3" type="primary">WBGene00103781</name>
</gene>
<keyword evidence="2" id="KW-0732">Signal</keyword>
<dbReference type="AlphaFoldDB" id="A0A2A6CRC7"/>
<protein>
    <submittedName>
        <fullName evidence="3">Uncharacterized protein</fullName>
    </submittedName>
</protein>
<organism evidence="3 4">
    <name type="scientific">Pristionchus pacificus</name>
    <name type="common">Parasitic nematode worm</name>
    <dbReference type="NCBI Taxonomy" id="54126"/>
    <lineage>
        <taxon>Eukaryota</taxon>
        <taxon>Metazoa</taxon>
        <taxon>Ecdysozoa</taxon>
        <taxon>Nematoda</taxon>
        <taxon>Chromadorea</taxon>
        <taxon>Rhabditida</taxon>
        <taxon>Rhabditina</taxon>
        <taxon>Diplogasteromorpha</taxon>
        <taxon>Diplogasteroidea</taxon>
        <taxon>Neodiplogasteridae</taxon>
        <taxon>Pristionchus</taxon>
    </lineage>
</organism>
<name>A0A2A6CRC7_PRIPA</name>
<keyword evidence="4" id="KW-1185">Reference proteome</keyword>
<dbReference type="EnsemblMetazoa" id="PPA14227.1">
    <property type="protein sequence ID" value="PPA14227.1"/>
    <property type="gene ID" value="WBGene00103781"/>
</dbReference>
<evidence type="ECO:0000313" key="4">
    <source>
        <dbReference type="Proteomes" id="UP000005239"/>
    </source>
</evidence>
<evidence type="ECO:0000256" key="1">
    <source>
        <dbReference type="SAM" id="MobiDB-lite"/>
    </source>
</evidence>
<feature type="compositionally biased region" description="Basic and acidic residues" evidence="1">
    <location>
        <begin position="424"/>
        <end position="435"/>
    </location>
</feature>
<sequence length="435" mass="48218">MRLRHLLLLFIAISSSLAEMKRLCVCGTRRIPCECPPEQTNKLNNLRNRVFRAFSVPSAPAPKPIQPQYFVLSRNVQSNPYVPSFNIDQPIGYVLTTSAAEAFYLDATTGQLVPTTRPRQFQQQLPVTNPTISQPPSFPQQYQQYQQQSIPQPPLTTASRQSFLVSGGVSQTAFRPARMIAPVPPSIALYRSNPGIPSFAIPPQGLQLPVSAPYYPPIQYRNIQSQQSRTSIPGWSEPNLVPVSQLTRVVKQRHAKKFTLEKPRPGDVEDFSFVDTGNGVVVEESDIDRKYKSFMSGSPPSASIGEPAEIVRTKPRSLLETLPPGFIAKVANKIASKLPPPKMTPTSILFLLAILQCSFSKPFVADFPLSSSLIEPTVIENTKPQSLLETLPSGLIAKMMKKIMVKLPPPKFTFSIKPSKSKHSSSEHERKAHIL</sequence>
<proteinExistence type="predicted"/>
<feature type="signal peptide" evidence="2">
    <location>
        <begin position="1"/>
        <end position="18"/>
    </location>
</feature>
<reference evidence="4" key="1">
    <citation type="journal article" date="2008" name="Nat. Genet.">
        <title>The Pristionchus pacificus genome provides a unique perspective on nematode lifestyle and parasitism.</title>
        <authorList>
            <person name="Dieterich C."/>
            <person name="Clifton S.W."/>
            <person name="Schuster L.N."/>
            <person name="Chinwalla A."/>
            <person name="Delehaunty K."/>
            <person name="Dinkelacker I."/>
            <person name="Fulton L."/>
            <person name="Fulton R."/>
            <person name="Godfrey J."/>
            <person name="Minx P."/>
            <person name="Mitreva M."/>
            <person name="Roeseler W."/>
            <person name="Tian H."/>
            <person name="Witte H."/>
            <person name="Yang S.P."/>
            <person name="Wilson R.K."/>
            <person name="Sommer R.J."/>
        </authorList>
    </citation>
    <scope>NUCLEOTIDE SEQUENCE [LARGE SCALE GENOMIC DNA]</scope>
    <source>
        <strain evidence="4">PS312</strain>
    </source>
</reference>
<feature type="region of interest" description="Disordered" evidence="1">
    <location>
        <begin position="416"/>
        <end position="435"/>
    </location>
</feature>
<accession>A0A2A6CRC7</accession>
<feature type="chain" id="PRO_5043926845" evidence="2">
    <location>
        <begin position="19"/>
        <end position="435"/>
    </location>
</feature>
<accession>A0A8R1YA63</accession>
<evidence type="ECO:0000313" key="3">
    <source>
        <dbReference type="EnsemblMetazoa" id="PPA14227.1"/>
    </source>
</evidence>
<evidence type="ECO:0000256" key="2">
    <source>
        <dbReference type="SAM" id="SignalP"/>
    </source>
</evidence>
<dbReference type="Proteomes" id="UP000005239">
    <property type="component" value="Unassembled WGS sequence"/>
</dbReference>